<evidence type="ECO:0000256" key="1">
    <source>
        <dbReference type="ARBA" id="ARBA00001917"/>
    </source>
</evidence>
<dbReference type="InterPro" id="IPR029064">
    <property type="entry name" value="Ribosomal_eL30-like_sf"/>
</dbReference>
<gene>
    <name evidence="7" type="primary">namA</name>
    <name evidence="7" type="ORF">SPTER_26530</name>
</gene>
<evidence type="ECO:0000256" key="2">
    <source>
        <dbReference type="ARBA" id="ARBA00022630"/>
    </source>
</evidence>
<feature type="domain" description="NADH:flavin oxidoreductase/NADH oxidase N-terminal" evidence="6">
    <location>
        <begin position="3"/>
        <end position="88"/>
    </location>
</feature>
<evidence type="ECO:0000256" key="4">
    <source>
        <dbReference type="ARBA" id="ARBA00022857"/>
    </source>
</evidence>
<evidence type="ECO:0000256" key="3">
    <source>
        <dbReference type="ARBA" id="ARBA00022643"/>
    </source>
</evidence>
<reference evidence="7 8" key="1">
    <citation type="submission" date="2019-02" db="EMBL/GenBank/DDBJ databases">
        <title>Closed genome of Sporomusa termitida DSM 4440.</title>
        <authorList>
            <person name="Poehlein A."/>
            <person name="Daniel R."/>
        </authorList>
    </citation>
    <scope>NUCLEOTIDE SEQUENCE [LARGE SCALE GENOMIC DNA]</scope>
    <source>
        <strain evidence="7 8">DSM 4440</strain>
    </source>
</reference>
<dbReference type="RefSeq" id="WP_170233257.1">
    <property type="nucleotide sequence ID" value="NZ_CP036259.1"/>
</dbReference>
<dbReference type="GO" id="GO:0010181">
    <property type="term" value="F:FMN binding"/>
    <property type="evidence" value="ECO:0007669"/>
    <property type="project" value="InterPro"/>
</dbReference>
<evidence type="ECO:0000259" key="6">
    <source>
        <dbReference type="Pfam" id="PF00724"/>
    </source>
</evidence>
<dbReference type="InterPro" id="IPR012543">
    <property type="entry name" value="DUF1694"/>
</dbReference>
<dbReference type="GO" id="GO:0050661">
    <property type="term" value="F:NADP binding"/>
    <property type="evidence" value="ECO:0007669"/>
    <property type="project" value="InterPro"/>
</dbReference>
<dbReference type="Pfam" id="PF00724">
    <property type="entry name" value="Oxidored_FMN"/>
    <property type="match status" value="1"/>
</dbReference>
<sequence>MRIFDSIRIKNVNFKNRVVMAPMVPFGMPADQDGMMGNELLHHYLQRTANGMGLMICQSLSVTSQSRSGSGEMEVYMDNTLQTESISNWVQKDKLEQALMVGMHRAPELKHDEKIYYLGEFKERVLKKLTKKQVLEAAVYPEIIQSLKDPRANKLIIDGSLSGSSVQKYRKLARKLGVPNTERSDPEFKGDTGLIIVSDQAVAVEDITIPERSIRLEELGLSSALARAAGRKLCKTCLQKVAAIDKNELINYRKLTWADRLCGDRCPGHDKVDAGNFV</sequence>
<proteinExistence type="predicted"/>
<keyword evidence="8" id="KW-1185">Reference proteome</keyword>
<comment type="cofactor">
    <cofactor evidence="1">
        <name>FMN</name>
        <dbReference type="ChEBI" id="CHEBI:58210"/>
    </cofactor>
</comment>
<dbReference type="KEGG" id="sted:SPTER_26530"/>
<dbReference type="PANTHER" id="PTHR43303">
    <property type="entry name" value="NADPH DEHYDROGENASE C23G7.10C-RELATED"/>
    <property type="match status" value="1"/>
</dbReference>
<dbReference type="EC" id="1.6.99.1" evidence="7"/>
<dbReference type="Pfam" id="PF07997">
    <property type="entry name" value="DUF1694"/>
    <property type="match status" value="1"/>
</dbReference>
<keyword evidence="4" id="KW-0521">NADP</keyword>
<protein>
    <submittedName>
        <fullName evidence="7">NADPH dehydrogenase</fullName>
        <ecNumber evidence="7">1.6.99.1</ecNumber>
    </submittedName>
</protein>
<organism evidence="7 8">
    <name type="scientific">Sporomusa termitida</name>
    <dbReference type="NCBI Taxonomy" id="2377"/>
    <lineage>
        <taxon>Bacteria</taxon>
        <taxon>Bacillati</taxon>
        <taxon>Bacillota</taxon>
        <taxon>Negativicutes</taxon>
        <taxon>Selenomonadales</taxon>
        <taxon>Sporomusaceae</taxon>
        <taxon>Sporomusa</taxon>
    </lineage>
</organism>
<dbReference type="GO" id="GO:0003959">
    <property type="term" value="F:NADPH dehydrogenase activity"/>
    <property type="evidence" value="ECO:0007669"/>
    <property type="project" value="UniProtKB-EC"/>
</dbReference>
<dbReference type="Proteomes" id="UP000320776">
    <property type="component" value="Chromosome"/>
</dbReference>
<evidence type="ECO:0000313" key="8">
    <source>
        <dbReference type="Proteomes" id="UP000320776"/>
    </source>
</evidence>
<dbReference type="EMBL" id="CP036259">
    <property type="protein sequence ID" value="QDR81278.1"/>
    <property type="molecule type" value="Genomic_DNA"/>
</dbReference>
<name>A0A517DVA9_9FIRM</name>
<keyword evidence="2" id="KW-0285">Flavoprotein</keyword>
<keyword evidence="5 7" id="KW-0560">Oxidoreductase</keyword>
<dbReference type="InterPro" id="IPR001155">
    <property type="entry name" value="OxRdtase_FMN_N"/>
</dbReference>
<evidence type="ECO:0000313" key="7">
    <source>
        <dbReference type="EMBL" id="QDR81278.1"/>
    </source>
</evidence>
<evidence type="ECO:0000256" key="5">
    <source>
        <dbReference type="ARBA" id="ARBA00023002"/>
    </source>
</evidence>
<dbReference type="PANTHER" id="PTHR43303:SF4">
    <property type="entry name" value="NADPH DEHYDROGENASE C23G7.10C-RELATED"/>
    <property type="match status" value="1"/>
</dbReference>
<dbReference type="SUPFAM" id="SSF51395">
    <property type="entry name" value="FMN-linked oxidoreductases"/>
    <property type="match status" value="1"/>
</dbReference>
<dbReference type="InterPro" id="IPR044152">
    <property type="entry name" value="YqjM-like"/>
</dbReference>
<dbReference type="Gene3D" id="3.30.1330.30">
    <property type="match status" value="1"/>
</dbReference>
<dbReference type="SUPFAM" id="SSF160515">
    <property type="entry name" value="YueI-like"/>
    <property type="match status" value="1"/>
</dbReference>
<keyword evidence="3" id="KW-0288">FMN</keyword>
<dbReference type="AlphaFoldDB" id="A0A517DVA9"/>
<accession>A0A517DVA9</accession>